<protein>
    <submittedName>
        <fullName evidence="2">3c068ac8-5ff7-49b7-a561-82843fb37e43-CDS</fullName>
    </submittedName>
</protein>
<comment type="caution">
    <text evidence="2">The sequence shown here is derived from an EMBL/GenBank/DDBJ whole genome shotgun (WGS) entry which is preliminary data.</text>
</comment>
<evidence type="ECO:0000313" key="2">
    <source>
        <dbReference type="EMBL" id="CAD6443601.1"/>
    </source>
</evidence>
<gene>
    <name evidence="2" type="ORF">SCLTRI_LOCUS3393</name>
</gene>
<dbReference type="AlphaFoldDB" id="A0A8H2VSQ2"/>
<dbReference type="Proteomes" id="UP000624404">
    <property type="component" value="Unassembled WGS sequence"/>
</dbReference>
<name>A0A8H2VSQ2_9HELO</name>
<dbReference type="EMBL" id="CAJHIA010000010">
    <property type="protein sequence ID" value="CAD6443601.1"/>
    <property type="molecule type" value="Genomic_DNA"/>
</dbReference>
<sequence length="737" mass="82243">MELSRRPIHNANGTFVLGSNVPDFSTQGTPGRCAGGMGNYQFQQQSHGMLGHPSQQQPRMYGQLEGNNMNYYGRPSQQQPRMYDQFAGNIMNRFDQQYQQMTSRDVIDAWHFTQHHPQAMSGYHAPQQHTHAIPVHHAPQQYTPAMSGHSVQTQYIQTKPVHRFQQQPQAMSRHTLQKYTQAMPGHPVQSQYIPTTTVHPFQEQPQAYNSYAGNNMNNVDQQYQKMAGRDAEYMGSSDTQQQKSQMYNHARRKISDIAEQHQGTLVEYAGGFVNHQNNQHEGMVGRDAKGTNHNQLKGQPQGMTECLSQRQDTTGNIAPTHAHGYPTVQPVYGSNGFEQGRQHAMPPNSKDYAQPPSVIYSITERGTVSGPQNPTATLTNFGVQKAQSNNKQDVEKPPQSVDLNAHVRENPKNFPLKTTTSAVTTPALPTAMPAQVPPWNMLAPAPLPAATGPAFKRLRNQQTEKMDPGRAKKKAKEAHTGQRRRGQFTPDIQPVVEPTVDLASRWVVEFAEQGYDITISNLAPADSSKDTPSIPKKNQDLSEILNFESGKLEPNQDLVMGVMRQLLENSIAHFSLDTSSNTRQNLEYYQKTPNLSYHAGNLTQFASKSQFSNPVNVITDGTEGAAGPSTTVKDKAKINPTSVILYEPIKGLFDGRSMMGNCTMYTRTIFVDANSPLRYAVGFRIENVMIDGRNAQGMLTYERSLPTGIQGEPRWSDICDVLKSQHAEWNYASLNHN</sequence>
<evidence type="ECO:0000256" key="1">
    <source>
        <dbReference type="SAM" id="MobiDB-lite"/>
    </source>
</evidence>
<proteinExistence type="predicted"/>
<reference evidence="2" key="1">
    <citation type="submission" date="2020-10" db="EMBL/GenBank/DDBJ databases">
        <authorList>
            <person name="Kusch S."/>
        </authorList>
    </citation>
    <scope>NUCLEOTIDE SEQUENCE</scope>
    <source>
        <strain evidence="2">SwB9</strain>
    </source>
</reference>
<keyword evidence="3" id="KW-1185">Reference proteome</keyword>
<feature type="compositionally biased region" description="Basic residues" evidence="1">
    <location>
        <begin position="471"/>
        <end position="485"/>
    </location>
</feature>
<dbReference type="OrthoDB" id="3551671at2759"/>
<evidence type="ECO:0000313" key="3">
    <source>
        <dbReference type="Proteomes" id="UP000624404"/>
    </source>
</evidence>
<organism evidence="2 3">
    <name type="scientific">Sclerotinia trifoliorum</name>
    <dbReference type="NCBI Taxonomy" id="28548"/>
    <lineage>
        <taxon>Eukaryota</taxon>
        <taxon>Fungi</taxon>
        <taxon>Dikarya</taxon>
        <taxon>Ascomycota</taxon>
        <taxon>Pezizomycotina</taxon>
        <taxon>Leotiomycetes</taxon>
        <taxon>Helotiales</taxon>
        <taxon>Sclerotiniaceae</taxon>
        <taxon>Sclerotinia</taxon>
    </lineage>
</organism>
<feature type="region of interest" description="Disordered" evidence="1">
    <location>
        <begin position="461"/>
        <end position="485"/>
    </location>
</feature>
<accession>A0A8H2VSQ2</accession>